<dbReference type="SUPFAM" id="SSF63380">
    <property type="entry name" value="Riboflavin synthase domain-like"/>
    <property type="match status" value="1"/>
</dbReference>
<keyword evidence="1" id="KW-0285">Flavoprotein</keyword>
<name>A0A9D1LPW2_9FIRM</name>
<dbReference type="NCBIfam" id="NF004862">
    <property type="entry name" value="PRK06222.1"/>
    <property type="match status" value="1"/>
</dbReference>
<organism evidence="4 5">
    <name type="scientific">Candidatus Fimadaptatus faecigallinarum</name>
    <dbReference type="NCBI Taxonomy" id="2840814"/>
    <lineage>
        <taxon>Bacteria</taxon>
        <taxon>Bacillati</taxon>
        <taxon>Bacillota</taxon>
        <taxon>Clostridia</taxon>
        <taxon>Eubacteriales</taxon>
        <taxon>Candidatus Fimadaptatus</taxon>
    </lineage>
</organism>
<dbReference type="SUPFAM" id="SSF52343">
    <property type="entry name" value="Ferredoxin reductase-like, C-terminal NADP-linked domain"/>
    <property type="match status" value="1"/>
</dbReference>
<comment type="cofactor">
    <cofactor evidence="1">
        <name>FAD</name>
        <dbReference type="ChEBI" id="CHEBI:57692"/>
    </cofactor>
    <text evidence="1">Binds 1 FAD per subunit.</text>
</comment>
<reference evidence="4" key="2">
    <citation type="journal article" date="2021" name="PeerJ">
        <title>Extensive microbial diversity within the chicken gut microbiome revealed by metagenomics and culture.</title>
        <authorList>
            <person name="Gilroy R."/>
            <person name="Ravi A."/>
            <person name="Getino M."/>
            <person name="Pursley I."/>
            <person name="Horton D.L."/>
            <person name="Alikhan N.F."/>
            <person name="Baker D."/>
            <person name="Gharbi K."/>
            <person name="Hall N."/>
            <person name="Watson M."/>
            <person name="Adriaenssens E.M."/>
            <person name="Foster-Nyarko E."/>
            <person name="Jarju S."/>
            <person name="Secka A."/>
            <person name="Antonio M."/>
            <person name="Oren A."/>
            <person name="Chaudhuri R.R."/>
            <person name="La Ragione R."/>
            <person name="Hildebrand F."/>
            <person name="Pallen M.J."/>
        </authorList>
    </citation>
    <scope>NUCLEOTIDE SEQUENCE</scope>
    <source>
        <strain evidence="4">ChiSxjej2B14-8506</strain>
    </source>
</reference>
<dbReference type="GO" id="GO:0051537">
    <property type="term" value="F:2 iron, 2 sulfur cluster binding"/>
    <property type="evidence" value="ECO:0007669"/>
    <property type="project" value="UniProtKB-KW"/>
</dbReference>
<evidence type="ECO:0000256" key="1">
    <source>
        <dbReference type="PIRSR" id="PIRSR006816-1"/>
    </source>
</evidence>
<comment type="caution">
    <text evidence="4">The sequence shown here is derived from an EMBL/GenBank/DDBJ whole genome shotgun (WGS) entry which is preliminary data.</text>
</comment>
<evidence type="ECO:0000259" key="3">
    <source>
        <dbReference type="PROSITE" id="PS51384"/>
    </source>
</evidence>
<dbReference type="Pfam" id="PF10418">
    <property type="entry name" value="DHODB_Fe-S_bind"/>
    <property type="match status" value="1"/>
</dbReference>
<dbReference type="InterPro" id="IPR050353">
    <property type="entry name" value="PyrK_electron_transfer"/>
</dbReference>
<dbReference type="Gene3D" id="2.40.30.10">
    <property type="entry name" value="Translation factors"/>
    <property type="match status" value="1"/>
</dbReference>
<feature type="binding site" evidence="2">
    <location>
        <position position="222"/>
    </location>
    <ligand>
        <name>[2Fe-2S] cluster</name>
        <dbReference type="ChEBI" id="CHEBI:190135"/>
    </ligand>
</feature>
<dbReference type="CDD" id="cd06219">
    <property type="entry name" value="DHOD_e_trans_like1"/>
    <property type="match status" value="1"/>
</dbReference>
<feature type="binding site" evidence="2">
    <location>
        <position position="237"/>
    </location>
    <ligand>
        <name>[2Fe-2S] cluster</name>
        <dbReference type="ChEBI" id="CHEBI:190135"/>
    </ligand>
</feature>
<dbReference type="InterPro" id="IPR017927">
    <property type="entry name" value="FAD-bd_FR_type"/>
</dbReference>
<evidence type="ECO:0000256" key="2">
    <source>
        <dbReference type="PIRSR" id="PIRSR006816-2"/>
    </source>
</evidence>
<keyword evidence="1" id="KW-0274">FAD</keyword>
<feature type="binding site" evidence="1">
    <location>
        <begin position="62"/>
        <end position="64"/>
    </location>
    <ligand>
        <name>FAD</name>
        <dbReference type="ChEBI" id="CHEBI:57692"/>
    </ligand>
</feature>
<sequence>MHKVLAKQLLAPGLMRIDVSAPDVAAKARPGQFVIVRAVEDGERIPLTIGGADAATGAITLLVQMVGLSTTLMGETPVGGEFASVTGPLGRPTEFGDARRVLCIGGGVGTAVLYPQVRYLSGAGIYVDVIVGARTENLLVLQDELGALADHLYVATNDGTRGAKGFVTDVFNQLMERGEHYDLVIAIGPPIMMKVVAEATRPLGIRTLVSLNPIMVDGTGMCGGCRVTVDGQVKYACVDGPEFDGHKVDFDGLMRRLGAYRDQESRAFEEHKCRIGGIGNVK</sequence>
<feature type="domain" description="FAD-binding FR-type" evidence="3">
    <location>
        <begin position="1"/>
        <end position="95"/>
    </location>
</feature>
<keyword evidence="2" id="KW-0001">2Fe-2S</keyword>
<accession>A0A9D1LPW2</accession>
<comment type="cofactor">
    <cofactor evidence="2">
        <name>[2Fe-2S] cluster</name>
        <dbReference type="ChEBI" id="CHEBI:190135"/>
    </cofactor>
    <text evidence="2">Binds 1 [2Fe-2S] cluster per subunit.</text>
</comment>
<dbReference type="GO" id="GO:0016491">
    <property type="term" value="F:oxidoreductase activity"/>
    <property type="evidence" value="ECO:0007669"/>
    <property type="project" value="InterPro"/>
</dbReference>
<feature type="binding site" evidence="2">
    <location>
        <position position="225"/>
    </location>
    <ligand>
        <name>[2Fe-2S] cluster</name>
        <dbReference type="ChEBI" id="CHEBI:190135"/>
    </ligand>
</feature>
<dbReference type="InterPro" id="IPR019480">
    <property type="entry name" value="Dihydroorotate_DH_Fe-S-bd"/>
</dbReference>
<keyword evidence="2" id="KW-0408">Iron</keyword>
<dbReference type="InterPro" id="IPR012165">
    <property type="entry name" value="Cyt_c3_hydrogenase_gsu"/>
</dbReference>
<reference evidence="4" key="1">
    <citation type="submission" date="2020-10" db="EMBL/GenBank/DDBJ databases">
        <authorList>
            <person name="Gilroy R."/>
        </authorList>
    </citation>
    <scope>NUCLEOTIDE SEQUENCE</scope>
    <source>
        <strain evidence="4">ChiSxjej2B14-8506</strain>
    </source>
</reference>
<dbReference type="GO" id="GO:0006221">
    <property type="term" value="P:pyrimidine nucleotide biosynthetic process"/>
    <property type="evidence" value="ECO:0007669"/>
    <property type="project" value="InterPro"/>
</dbReference>
<dbReference type="PANTHER" id="PTHR43513">
    <property type="entry name" value="DIHYDROOROTATE DEHYDROGENASE B (NAD(+)), ELECTRON TRANSFER SUBUNIT"/>
    <property type="match status" value="1"/>
</dbReference>
<dbReference type="GO" id="GO:0046872">
    <property type="term" value="F:metal ion binding"/>
    <property type="evidence" value="ECO:0007669"/>
    <property type="project" value="UniProtKB-KW"/>
</dbReference>
<dbReference type="PANTHER" id="PTHR43513:SF3">
    <property type="entry name" value="DIHYDROOROTATE DEHYDROGENASE B (NAD(+)), ELECTRON TRANSFER SUBUNIT-RELATED"/>
    <property type="match status" value="1"/>
</dbReference>
<dbReference type="EMBL" id="DVNK01000009">
    <property type="protein sequence ID" value="HIU45873.1"/>
    <property type="molecule type" value="Genomic_DNA"/>
</dbReference>
<protein>
    <submittedName>
        <fullName evidence="4">Sulfide/dihydroorotate dehydrogenase-like FAD/NAD-binding protein</fullName>
    </submittedName>
</protein>
<dbReference type="AlphaFoldDB" id="A0A9D1LPW2"/>
<keyword evidence="2" id="KW-0411">Iron-sulfur</keyword>
<dbReference type="GO" id="GO:0050660">
    <property type="term" value="F:flavin adenine dinucleotide binding"/>
    <property type="evidence" value="ECO:0007669"/>
    <property type="project" value="InterPro"/>
</dbReference>
<dbReference type="PROSITE" id="PS51384">
    <property type="entry name" value="FAD_FR"/>
    <property type="match status" value="1"/>
</dbReference>
<dbReference type="InterPro" id="IPR039261">
    <property type="entry name" value="FNR_nucleotide-bd"/>
</dbReference>
<dbReference type="PIRSF" id="PIRSF006816">
    <property type="entry name" value="Cyc3_hyd_g"/>
    <property type="match status" value="1"/>
</dbReference>
<evidence type="ECO:0000313" key="4">
    <source>
        <dbReference type="EMBL" id="HIU45873.1"/>
    </source>
</evidence>
<dbReference type="Gene3D" id="3.40.50.80">
    <property type="entry name" value="Nucleotide-binding domain of ferredoxin-NADP reductase (FNR) module"/>
    <property type="match status" value="1"/>
</dbReference>
<gene>
    <name evidence="4" type="ORF">IAC59_01270</name>
</gene>
<dbReference type="Proteomes" id="UP000824123">
    <property type="component" value="Unassembled WGS sequence"/>
</dbReference>
<dbReference type="InterPro" id="IPR017938">
    <property type="entry name" value="Riboflavin_synthase-like_b-brl"/>
</dbReference>
<evidence type="ECO:0000313" key="5">
    <source>
        <dbReference type="Proteomes" id="UP000824123"/>
    </source>
</evidence>
<proteinExistence type="predicted"/>
<keyword evidence="2" id="KW-0479">Metal-binding</keyword>